<feature type="region of interest" description="Disordered" evidence="1">
    <location>
        <begin position="79"/>
        <end position="117"/>
    </location>
</feature>
<accession>A0A4C1XW93</accession>
<sequence length="151" mass="16219">MSILHTLAPVRVGSVGLKPTKKVPLKVKMSPETVTSRFPFLLPGRERSAAAGWSKGAQVDDLTIGLTYSNTFRAYGESGWETAADSQPPLEGAHWDKVAEDGAPSPTPKKERGIISEKRELDAGLRARYVFGVRGVQEGREGGALRNSGSD</sequence>
<evidence type="ECO:0000313" key="3">
    <source>
        <dbReference type="Proteomes" id="UP000299102"/>
    </source>
</evidence>
<organism evidence="2 3">
    <name type="scientific">Eumeta variegata</name>
    <name type="common">Bagworm moth</name>
    <name type="synonym">Eumeta japonica</name>
    <dbReference type="NCBI Taxonomy" id="151549"/>
    <lineage>
        <taxon>Eukaryota</taxon>
        <taxon>Metazoa</taxon>
        <taxon>Ecdysozoa</taxon>
        <taxon>Arthropoda</taxon>
        <taxon>Hexapoda</taxon>
        <taxon>Insecta</taxon>
        <taxon>Pterygota</taxon>
        <taxon>Neoptera</taxon>
        <taxon>Endopterygota</taxon>
        <taxon>Lepidoptera</taxon>
        <taxon>Glossata</taxon>
        <taxon>Ditrysia</taxon>
        <taxon>Tineoidea</taxon>
        <taxon>Psychidae</taxon>
        <taxon>Oiketicinae</taxon>
        <taxon>Eumeta</taxon>
    </lineage>
</organism>
<evidence type="ECO:0000256" key="1">
    <source>
        <dbReference type="SAM" id="MobiDB-lite"/>
    </source>
</evidence>
<proteinExistence type="predicted"/>
<comment type="caution">
    <text evidence="2">The sequence shown here is derived from an EMBL/GenBank/DDBJ whole genome shotgun (WGS) entry which is preliminary data.</text>
</comment>
<evidence type="ECO:0000313" key="2">
    <source>
        <dbReference type="EMBL" id="GBP67420.1"/>
    </source>
</evidence>
<gene>
    <name evidence="2" type="ORF">EVAR_47139_1</name>
</gene>
<dbReference type="AlphaFoldDB" id="A0A4C1XW93"/>
<protein>
    <submittedName>
        <fullName evidence="2">Uncharacterized protein</fullName>
    </submittedName>
</protein>
<keyword evidence="3" id="KW-1185">Reference proteome</keyword>
<name>A0A4C1XW93_EUMVA</name>
<feature type="compositionally biased region" description="Basic and acidic residues" evidence="1">
    <location>
        <begin position="108"/>
        <end position="117"/>
    </location>
</feature>
<dbReference type="Proteomes" id="UP000299102">
    <property type="component" value="Unassembled WGS sequence"/>
</dbReference>
<dbReference type="EMBL" id="BGZK01000983">
    <property type="protein sequence ID" value="GBP67420.1"/>
    <property type="molecule type" value="Genomic_DNA"/>
</dbReference>
<reference evidence="2 3" key="1">
    <citation type="journal article" date="2019" name="Commun. Biol.">
        <title>The bagworm genome reveals a unique fibroin gene that provides high tensile strength.</title>
        <authorList>
            <person name="Kono N."/>
            <person name="Nakamura H."/>
            <person name="Ohtoshi R."/>
            <person name="Tomita M."/>
            <person name="Numata K."/>
            <person name="Arakawa K."/>
        </authorList>
    </citation>
    <scope>NUCLEOTIDE SEQUENCE [LARGE SCALE GENOMIC DNA]</scope>
</reference>